<dbReference type="Gene3D" id="1.50.10.10">
    <property type="match status" value="1"/>
</dbReference>
<dbReference type="RefSeq" id="WP_378227395.1">
    <property type="nucleotide sequence ID" value="NZ_JBHSLL010000003.1"/>
</dbReference>
<gene>
    <name evidence="2" type="ORF">ACFPLB_01100</name>
</gene>
<dbReference type="InterPro" id="IPR024705">
    <property type="entry name" value="Ssp411"/>
</dbReference>
<dbReference type="InterPro" id="IPR008928">
    <property type="entry name" value="6-hairpin_glycosidase_sf"/>
</dbReference>
<feature type="domain" description="Spermatogenesis-associated protein 20-like TRX" evidence="1">
    <location>
        <begin position="7"/>
        <end position="167"/>
    </location>
</feature>
<dbReference type="PIRSF" id="PIRSF006402">
    <property type="entry name" value="UCP006402_thioredoxin"/>
    <property type="match status" value="1"/>
</dbReference>
<keyword evidence="3" id="KW-1185">Reference proteome</keyword>
<evidence type="ECO:0000313" key="2">
    <source>
        <dbReference type="EMBL" id="MFC5384559.1"/>
    </source>
</evidence>
<dbReference type="Pfam" id="PF03190">
    <property type="entry name" value="Thioredox_DsbH"/>
    <property type="match status" value="1"/>
</dbReference>
<dbReference type="InterPro" id="IPR004879">
    <property type="entry name" value="Ssp411-like_TRX"/>
</dbReference>
<sequence>MTLPAHNLLFDEASPYLQQHANNPVHWRPWSSAALEEAQALDRPVLLSVGYAACHWCHVMAHESFENPEIAAVMNRLFVNIKVDREERPEIDQTYMAALTAMGDQGGWPLTMFLTPDARPFWGGTYFPPQSRFGRHGFVEVLEAVAGAWRNKRADILNSSDNLSRHIQEKLGSSHDKAAIEKNTLPDLAENIEQMIDRQAGGLKGAPKFPNAPFMQALWLSFLNTGNEKQRSSVIESLEHMLAGGIYDHIGGGLARYATDAEWLVPHFEKMLYDNAQLLRLANWAYAQSNSELFRIRIEETIGFLLREMRTEEGAFASSLDADSEGQEGLFYLWEKEDIEEVLKNDAPFFFAHHFLARPPAWEGKPILFQTRKQALAATDHLTELTPLKQRLLAAREKRIRPGRDDKILTDWNGLVISALAECGRSFGRCDWIKAAKQAFQHILTTAQDGRLPHSTLERRASYRTHKGRSNSLNEHRNYPKTDSTFWSDALGEKNQFPALSSDYGAMINAAISLFEATGEKTYIENAHHFIHQLDQWYSDDSKTGYYLSASDSLDVPVRIRGDVDEAIPSATAQIIEALTRLASLTGDPDLQQKAWTVAEYAAGRAARQSYGQIGIFTACELAREPHKLVMVEHPQNYSFVPVANRYPDPRRVDLVLPIGSQMDVSLPGNMAPVTDKAGAYLCTGQSCRPVITDPDLLESILKPVSRDLRTSFEIKTCIKTKA</sequence>
<dbReference type="Proteomes" id="UP001596016">
    <property type="component" value="Unassembled WGS sequence"/>
</dbReference>
<dbReference type="EMBL" id="JBHSLL010000003">
    <property type="protein sequence ID" value="MFC5384559.1"/>
    <property type="molecule type" value="Genomic_DNA"/>
</dbReference>
<accession>A0ABW0GTP2</accession>
<dbReference type="InterPro" id="IPR012341">
    <property type="entry name" value="6hp_glycosidase-like_sf"/>
</dbReference>
<dbReference type="PANTHER" id="PTHR42899:SF1">
    <property type="entry name" value="SPERMATOGENESIS-ASSOCIATED PROTEIN 20"/>
    <property type="match status" value="1"/>
</dbReference>
<evidence type="ECO:0000259" key="1">
    <source>
        <dbReference type="Pfam" id="PF03190"/>
    </source>
</evidence>
<name>A0ABW0GTP2_9HYPH</name>
<dbReference type="SUPFAM" id="SSF52833">
    <property type="entry name" value="Thioredoxin-like"/>
    <property type="match status" value="1"/>
</dbReference>
<dbReference type="InterPro" id="IPR036249">
    <property type="entry name" value="Thioredoxin-like_sf"/>
</dbReference>
<evidence type="ECO:0000313" key="3">
    <source>
        <dbReference type="Proteomes" id="UP001596016"/>
    </source>
</evidence>
<dbReference type="PANTHER" id="PTHR42899">
    <property type="entry name" value="SPERMATOGENESIS-ASSOCIATED PROTEIN 20"/>
    <property type="match status" value="1"/>
</dbReference>
<organism evidence="2 3">
    <name type="scientific">Aquamicrobium segne</name>
    <dbReference type="NCBI Taxonomy" id="469547"/>
    <lineage>
        <taxon>Bacteria</taxon>
        <taxon>Pseudomonadati</taxon>
        <taxon>Pseudomonadota</taxon>
        <taxon>Alphaproteobacteria</taxon>
        <taxon>Hyphomicrobiales</taxon>
        <taxon>Phyllobacteriaceae</taxon>
        <taxon>Aquamicrobium</taxon>
    </lineage>
</organism>
<dbReference type="SUPFAM" id="SSF48208">
    <property type="entry name" value="Six-hairpin glycosidases"/>
    <property type="match status" value="1"/>
</dbReference>
<dbReference type="Gene3D" id="3.40.30.10">
    <property type="entry name" value="Glutaredoxin"/>
    <property type="match status" value="1"/>
</dbReference>
<reference evidence="3" key="1">
    <citation type="journal article" date="2019" name="Int. J. Syst. Evol. Microbiol.">
        <title>The Global Catalogue of Microorganisms (GCM) 10K type strain sequencing project: providing services to taxonomists for standard genome sequencing and annotation.</title>
        <authorList>
            <consortium name="The Broad Institute Genomics Platform"/>
            <consortium name="The Broad Institute Genome Sequencing Center for Infectious Disease"/>
            <person name="Wu L."/>
            <person name="Ma J."/>
        </authorList>
    </citation>
    <scope>NUCLEOTIDE SEQUENCE [LARGE SCALE GENOMIC DNA]</scope>
    <source>
        <strain evidence="3">CGMCC 4.1415</strain>
    </source>
</reference>
<dbReference type="CDD" id="cd02955">
    <property type="entry name" value="SSP411"/>
    <property type="match status" value="1"/>
</dbReference>
<comment type="caution">
    <text evidence="2">The sequence shown here is derived from an EMBL/GenBank/DDBJ whole genome shotgun (WGS) entry which is preliminary data.</text>
</comment>
<protein>
    <submittedName>
        <fullName evidence="2">Thioredoxin domain-containing protein</fullName>
    </submittedName>
</protein>
<proteinExistence type="predicted"/>